<dbReference type="GO" id="GO:0008615">
    <property type="term" value="P:pyridoxine biosynthetic process"/>
    <property type="evidence" value="ECO:0007669"/>
    <property type="project" value="UniProtKB-UniRule"/>
</dbReference>
<evidence type="ECO:0000256" key="1">
    <source>
        <dbReference type="ARBA" id="ARBA00005099"/>
    </source>
</evidence>
<comment type="pathway">
    <text evidence="11">Cofactor biosynthesis; pyridoxine 5'-phosphate biosynthesis; pyridoxine 5'-phosphate from D-erythrose 4-phosphate: step 3/5.</text>
</comment>
<evidence type="ECO:0000256" key="4">
    <source>
        <dbReference type="ARBA" id="ARBA00022605"/>
    </source>
</evidence>
<protein>
    <recommendedName>
        <fullName evidence="11">Phosphoserine aminotransferase</fullName>
        <ecNumber evidence="11">2.6.1.52</ecNumber>
    </recommendedName>
    <alternativeName>
        <fullName evidence="11">Phosphohydroxythreonine aminotransferase</fullName>
        <shortName evidence="11">PSAT</shortName>
    </alternativeName>
</protein>
<evidence type="ECO:0000256" key="10">
    <source>
        <dbReference type="ARBA" id="ARBA00049007"/>
    </source>
</evidence>
<dbReference type="UniPathway" id="UPA00135">
    <property type="reaction ID" value="UER00197"/>
</dbReference>
<feature type="binding site" evidence="11">
    <location>
        <position position="184"/>
    </location>
    <ligand>
        <name>pyridoxal 5'-phosphate</name>
        <dbReference type="ChEBI" id="CHEBI:597326"/>
    </ligand>
</feature>
<dbReference type="HAMAP" id="MF_00160">
    <property type="entry name" value="SerC_aminotrans_5"/>
    <property type="match status" value="1"/>
</dbReference>
<organism evidence="13 14">
    <name type="scientific">Flavobacterium aciduliphilum</name>
    <dbReference type="NCBI Taxonomy" id="1101402"/>
    <lineage>
        <taxon>Bacteria</taxon>
        <taxon>Pseudomonadati</taxon>
        <taxon>Bacteroidota</taxon>
        <taxon>Flavobacteriia</taxon>
        <taxon>Flavobacteriales</taxon>
        <taxon>Flavobacteriaceae</taxon>
        <taxon>Flavobacterium</taxon>
    </lineage>
</organism>
<evidence type="ECO:0000256" key="8">
    <source>
        <dbReference type="ARBA" id="ARBA00023299"/>
    </source>
</evidence>
<evidence type="ECO:0000256" key="7">
    <source>
        <dbReference type="ARBA" id="ARBA00023096"/>
    </source>
</evidence>
<keyword evidence="3 11" id="KW-0032">Aminotransferase</keyword>
<dbReference type="InterPro" id="IPR020578">
    <property type="entry name" value="Aminotrans_V_PyrdxlP_BS"/>
</dbReference>
<evidence type="ECO:0000256" key="2">
    <source>
        <dbReference type="ARBA" id="ARBA00006904"/>
    </source>
</evidence>
<feature type="modified residue" description="N6-(pyridoxal phosphate)lysine" evidence="11">
    <location>
        <position position="208"/>
    </location>
</feature>
<comment type="caution">
    <text evidence="13">The sequence shown here is derived from an EMBL/GenBank/DDBJ whole genome shotgun (WGS) entry which is preliminary data.</text>
</comment>
<comment type="pathway">
    <text evidence="1 11">Amino-acid biosynthesis; L-serine biosynthesis; L-serine from 3-phospho-D-glycerate: step 2/3.</text>
</comment>
<feature type="binding site" evidence="11">
    <location>
        <position position="165"/>
    </location>
    <ligand>
        <name>pyridoxal 5'-phosphate</name>
        <dbReference type="ChEBI" id="CHEBI:597326"/>
    </ligand>
</feature>
<dbReference type="AlphaFoldDB" id="A0A328YPM1"/>
<evidence type="ECO:0000256" key="5">
    <source>
        <dbReference type="ARBA" id="ARBA00022679"/>
    </source>
</evidence>
<dbReference type="Proteomes" id="UP000248840">
    <property type="component" value="Unassembled WGS sequence"/>
</dbReference>
<accession>A0A328YPM1</accession>
<dbReference type="PROSITE" id="PS00595">
    <property type="entry name" value="AA_TRANSFER_CLASS_5"/>
    <property type="match status" value="1"/>
</dbReference>
<feature type="binding site" evidence="11">
    <location>
        <position position="117"/>
    </location>
    <ligand>
        <name>pyridoxal 5'-phosphate</name>
        <dbReference type="ChEBI" id="CHEBI:597326"/>
    </ligand>
</feature>
<gene>
    <name evidence="11" type="primary">serC</name>
    <name evidence="13" type="ORF">CLV55_101240</name>
</gene>
<evidence type="ECO:0000259" key="12">
    <source>
        <dbReference type="Pfam" id="PF00266"/>
    </source>
</evidence>
<reference evidence="13 14" key="1">
    <citation type="submission" date="2018-06" db="EMBL/GenBank/DDBJ databases">
        <title>Genomic Encyclopedia of Archaeal and Bacterial Type Strains, Phase II (KMG-II): from individual species to whole genera.</title>
        <authorList>
            <person name="Goeker M."/>
        </authorList>
    </citation>
    <scope>NUCLEOTIDE SEQUENCE [LARGE SCALE GENOMIC DNA]</scope>
    <source>
        <strain evidence="13 14">DSM 25663</strain>
    </source>
</reference>
<keyword evidence="14" id="KW-1185">Reference proteome</keyword>
<dbReference type="InterPro" id="IPR022278">
    <property type="entry name" value="Pser_aminoTfrase"/>
</dbReference>
<proteinExistence type="inferred from homology"/>
<feature type="domain" description="Aminotransferase class V" evidence="12">
    <location>
        <begin position="20"/>
        <end position="358"/>
    </location>
</feature>
<comment type="subcellular location">
    <subcellularLocation>
        <location evidence="11">Cytoplasm</location>
    </subcellularLocation>
</comment>
<comment type="cofactor">
    <cofactor evidence="11">
        <name>pyridoxal 5'-phosphate</name>
        <dbReference type="ChEBI" id="CHEBI:597326"/>
    </cofactor>
    <text evidence="11">Binds 1 pyridoxal phosphate per subunit.</text>
</comment>
<comment type="catalytic activity">
    <reaction evidence="9 11">
        <text>4-(phosphooxy)-L-threonine + 2-oxoglutarate = (R)-3-hydroxy-2-oxo-4-phosphooxybutanoate + L-glutamate</text>
        <dbReference type="Rhea" id="RHEA:16573"/>
        <dbReference type="ChEBI" id="CHEBI:16810"/>
        <dbReference type="ChEBI" id="CHEBI:29985"/>
        <dbReference type="ChEBI" id="CHEBI:58452"/>
        <dbReference type="ChEBI" id="CHEBI:58538"/>
        <dbReference type="EC" id="2.6.1.52"/>
    </reaction>
</comment>
<dbReference type="Gene3D" id="3.90.1150.10">
    <property type="entry name" value="Aspartate Aminotransferase, domain 1"/>
    <property type="match status" value="1"/>
</dbReference>
<evidence type="ECO:0000313" key="13">
    <source>
        <dbReference type="EMBL" id="RAR75540.1"/>
    </source>
</evidence>
<keyword evidence="4 11" id="KW-0028">Amino-acid biosynthesis</keyword>
<feature type="binding site" evidence="11">
    <location>
        <begin position="91"/>
        <end position="92"/>
    </location>
    <ligand>
        <name>pyridoxal 5'-phosphate</name>
        <dbReference type="ChEBI" id="CHEBI:597326"/>
    </ligand>
</feature>
<dbReference type="NCBIfam" id="NF003764">
    <property type="entry name" value="PRK05355.1"/>
    <property type="match status" value="1"/>
</dbReference>
<dbReference type="FunFam" id="3.40.640.10:FF:000010">
    <property type="entry name" value="Phosphoserine aminotransferase"/>
    <property type="match status" value="1"/>
</dbReference>
<dbReference type="SUPFAM" id="SSF53383">
    <property type="entry name" value="PLP-dependent transferases"/>
    <property type="match status" value="1"/>
</dbReference>
<dbReference type="InterPro" id="IPR015421">
    <property type="entry name" value="PyrdxlP-dep_Trfase_major"/>
</dbReference>
<dbReference type="PANTHER" id="PTHR43247:SF1">
    <property type="entry name" value="PHOSPHOSERINE AMINOTRANSFERASE"/>
    <property type="match status" value="1"/>
</dbReference>
<dbReference type="InterPro" id="IPR000192">
    <property type="entry name" value="Aminotrans_V_dom"/>
</dbReference>
<dbReference type="EMBL" id="QLSZ01000001">
    <property type="protein sequence ID" value="RAR75540.1"/>
    <property type="molecule type" value="Genomic_DNA"/>
</dbReference>
<dbReference type="PIRSF" id="PIRSF000525">
    <property type="entry name" value="SerC"/>
    <property type="match status" value="1"/>
</dbReference>
<evidence type="ECO:0000256" key="3">
    <source>
        <dbReference type="ARBA" id="ARBA00022576"/>
    </source>
</evidence>
<keyword evidence="8 11" id="KW-0718">Serine biosynthesis</keyword>
<evidence type="ECO:0000256" key="11">
    <source>
        <dbReference type="HAMAP-Rule" id="MF_00160"/>
    </source>
</evidence>
<sequence length="379" mass="42145">MVFQKFASDLKKYPTMKKHNYSAGPCILPQDVFEEAAQAVVNFNNSDLSILEISHRSKDFIAVMEEARALVLELLQLENKGYQVLFLAGGASLEFLMVPYNLMAQHGKAAYLDTGTWASNAIKEAKPFGETVIVASSKEQNYTFIPKGFDIPNDASYFHCTSNNTIFGTQMKSFPKTNVPLVCDMSSDIFSRTLDFSQFDLIYAGAQKNMGPAGTTLVVVKESILGKTGRYIPSMLDYEKHIKAESMYNTPPVFPIYASLLTLRWLKKLGGIAAIEKINEAKAQLLYDEIDRNPLFKGTAAPEDRSIMNATFLLLDENHVPIFDKMWKDAGISGLTGHRSVGGYRASMYNALPLESVHVLVDVMKELELVVCKQEATLS</sequence>
<dbReference type="Gene3D" id="3.40.640.10">
    <property type="entry name" value="Type I PLP-dependent aspartate aminotransferase-like (Major domain)"/>
    <property type="match status" value="1"/>
</dbReference>
<dbReference type="Pfam" id="PF00266">
    <property type="entry name" value="Aminotran_5"/>
    <property type="match status" value="1"/>
</dbReference>
<keyword evidence="6 11" id="KW-0663">Pyridoxal phosphate</keyword>
<comment type="function">
    <text evidence="11">Catalyzes the reversible conversion of 3-phosphohydroxypyruvate to phosphoserine and of 3-hydroxy-2-oxo-4-phosphonooxybutanoate to phosphohydroxythreonine.</text>
</comment>
<dbReference type="PANTHER" id="PTHR43247">
    <property type="entry name" value="PHOSPHOSERINE AMINOTRANSFERASE"/>
    <property type="match status" value="1"/>
</dbReference>
<evidence type="ECO:0000256" key="9">
    <source>
        <dbReference type="ARBA" id="ARBA00047630"/>
    </source>
</evidence>
<comment type="catalytic activity">
    <reaction evidence="10 11">
        <text>O-phospho-L-serine + 2-oxoglutarate = 3-phosphooxypyruvate + L-glutamate</text>
        <dbReference type="Rhea" id="RHEA:14329"/>
        <dbReference type="ChEBI" id="CHEBI:16810"/>
        <dbReference type="ChEBI" id="CHEBI:18110"/>
        <dbReference type="ChEBI" id="CHEBI:29985"/>
        <dbReference type="ChEBI" id="CHEBI:57524"/>
        <dbReference type="EC" id="2.6.1.52"/>
    </reaction>
</comment>
<dbReference type="GO" id="GO:0006564">
    <property type="term" value="P:L-serine biosynthetic process"/>
    <property type="evidence" value="ECO:0007669"/>
    <property type="project" value="UniProtKB-UniRule"/>
</dbReference>
<feature type="binding site" evidence="11">
    <location>
        <position position="56"/>
    </location>
    <ligand>
        <name>L-glutamate</name>
        <dbReference type="ChEBI" id="CHEBI:29985"/>
    </ligand>
</feature>
<dbReference type="GO" id="GO:0004648">
    <property type="term" value="F:O-phospho-L-serine:2-oxoglutarate aminotransferase activity"/>
    <property type="evidence" value="ECO:0007669"/>
    <property type="project" value="UniProtKB-UniRule"/>
</dbReference>
<dbReference type="UniPathway" id="UPA00244">
    <property type="reaction ID" value="UER00311"/>
</dbReference>
<comment type="similarity">
    <text evidence="2 11">Belongs to the class-V pyridoxal-phosphate-dependent aminotransferase family. SerC subfamily.</text>
</comment>
<name>A0A328YPM1_9FLAO</name>
<feature type="binding site" evidence="11">
    <location>
        <position position="207"/>
    </location>
    <ligand>
        <name>pyridoxal 5'-phosphate</name>
        <dbReference type="ChEBI" id="CHEBI:597326"/>
    </ligand>
</feature>
<evidence type="ECO:0000313" key="14">
    <source>
        <dbReference type="Proteomes" id="UP000248840"/>
    </source>
</evidence>
<keyword evidence="7 11" id="KW-0664">Pyridoxine biosynthesis</keyword>
<dbReference type="GO" id="GO:0030170">
    <property type="term" value="F:pyridoxal phosphate binding"/>
    <property type="evidence" value="ECO:0007669"/>
    <property type="project" value="UniProtKB-UniRule"/>
</dbReference>
<dbReference type="EC" id="2.6.1.52" evidence="11"/>
<keyword evidence="11" id="KW-0963">Cytoplasm</keyword>
<dbReference type="InterPro" id="IPR015424">
    <property type="entry name" value="PyrdxlP-dep_Trfase"/>
</dbReference>
<keyword evidence="5 11" id="KW-0808">Transferase</keyword>
<dbReference type="InterPro" id="IPR015422">
    <property type="entry name" value="PyrdxlP-dep_Trfase_small"/>
</dbReference>
<comment type="subunit">
    <text evidence="11">Homodimer.</text>
</comment>
<evidence type="ECO:0000256" key="6">
    <source>
        <dbReference type="ARBA" id="ARBA00022898"/>
    </source>
</evidence>
<feature type="binding site" evidence="11">
    <location>
        <begin position="249"/>
        <end position="250"/>
    </location>
    <ligand>
        <name>pyridoxal 5'-phosphate</name>
        <dbReference type="ChEBI" id="CHEBI:597326"/>
    </ligand>
</feature>
<comment type="caution">
    <text evidence="11">Lacks conserved residue(s) required for the propagation of feature annotation.</text>
</comment>
<dbReference type="GO" id="GO:0005737">
    <property type="term" value="C:cytoplasm"/>
    <property type="evidence" value="ECO:0007669"/>
    <property type="project" value="UniProtKB-SubCell"/>
</dbReference>